<organism evidence="2 3">
    <name type="scientific">Candidatus Gottesmanbacteria bacterium GW2011_GWA1_43_11</name>
    <dbReference type="NCBI Taxonomy" id="1618436"/>
    <lineage>
        <taxon>Bacteria</taxon>
        <taxon>Candidatus Gottesmaniibacteriota</taxon>
    </lineage>
</organism>
<evidence type="ECO:0000313" key="2">
    <source>
        <dbReference type="EMBL" id="KKS83955.1"/>
    </source>
</evidence>
<dbReference type="AlphaFoldDB" id="A0A0G1CE22"/>
<proteinExistence type="predicted"/>
<gene>
    <name evidence="2" type="ORF">UV59_C0029G0027</name>
</gene>
<keyword evidence="1" id="KW-1133">Transmembrane helix</keyword>
<accession>A0A0G1CE22</accession>
<dbReference type="EMBL" id="LCFB01000029">
    <property type="protein sequence ID" value="KKS83955.1"/>
    <property type="molecule type" value="Genomic_DNA"/>
</dbReference>
<keyword evidence="1" id="KW-0472">Membrane</keyword>
<name>A0A0G1CE22_9BACT</name>
<keyword evidence="1" id="KW-0812">Transmembrane</keyword>
<evidence type="ECO:0000256" key="1">
    <source>
        <dbReference type="SAM" id="Phobius"/>
    </source>
</evidence>
<evidence type="ECO:0000313" key="3">
    <source>
        <dbReference type="Proteomes" id="UP000034543"/>
    </source>
</evidence>
<dbReference type="Proteomes" id="UP000034543">
    <property type="component" value="Unassembled WGS sequence"/>
</dbReference>
<feature type="transmembrane region" description="Helical" evidence="1">
    <location>
        <begin position="9"/>
        <end position="27"/>
    </location>
</feature>
<sequence length="129" mass="14369">MKKFMTKTFIVVIFLLLITFFGIYYISRKSSSSPVSIPTQTTNISEEVIEFEGKLTKFNDNCKVDASCEATVNGYIIITNPGDVQVSALGESDIWSDDIGKKVKVRAKRLDNKTLTLVGDSSLYVKLTE</sequence>
<comment type="caution">
    <text evidence="2">The sequence shown here is derived from an EMBL/GenBank/DDBJ whole genome shotgun (WGS) entry which is preliminary data.</text>
</comment>
<reference evidence="2 3" key="1">
    <citation type="journal article" date="2015" name="Nature">
        <title>rRNA introns, odd ribosomes, and small enigmatic genomes across a large radiation of phyla.</title>
        <authorList>
            <person name="Brown C.T."/>
            <person name="Hug L.A."/>
            <person name="Thomas B.C."/>
            <person name="Sharon I."/>
            <person name="Castelle C.J."/>
            <person name="Singh A."/>
            <person name="Wilkins M.J."/>
            <person name="Williams K.H."/>
            <person name="Banfield J.F."/>
        </authorList>
    </citation>
    <scope>NUCLEOTIDE SEQUENCE [LARGE SCALE GENOMIC DNA]</scope>
</reference>
<protein>
    <submittedName>
        <fullName evidence="2">Uncharacterized protein</fullName>
    </submittedName>
</protein>